<dbReference type="GeneID" id="105902248"/>
<dbReference type="KEGG" id="char:105902248"/>
<proteinExistence type="predicted"/>
<dbReference type="PANTHER" id="PTHR31340:SF3">
    <property type="entry name" value="MITOCHONDRIAL GENOME MAINTENANCE EXONUCLEASE 1"/>
    <property type="match status" value="1"/>
</dbReference>
<dbReference type="GO" id="GO:0008297">
    <property type="term" value="F:single-stranded DNA exodeoxyribonuclease activity"/>
    <property type="evidence" value="ECO:0007669"/>
    <property type="project" value="TreeGrafter"/>
</dbReference>
<evidence type="ECO:0000313" key="1">
    <source>
        <dbReference type="Proteomes" id="UP000515152"/>
    </source>
</evidence>
<dbReference type="AlphaFoldDB" id="A0A6P8GDP5"/>
<evidence type="ECO:0000313" key="2">
    <source>
        <dbReference type="RefSeq" id="XP_031435136.1"/>
    </source>
</evidence>
<dbReference type="Proteomes" id="UP000515152">
    <property type="component" value="Chromosome 13"/>
</dbReference>
<sequence length="178" mass="20143">MSSIVLASYHIISGKLFHAVLEDALAPSETSNEETEYSEDTAGYVESIQHVLDDISEVRAIESAVQHQVLKYVGIVDCVAKYREFNCGHKLSHFCAIDWKTSEKSKPFLNNTYANPIQVAAYAGALNSDDNYSYQIKNGLIVVAYKDGSPAHPHFLDFGKVTYWEKWLLRLEIYMEKK</sequence>
<keyword evidence="1" id="KW-1185">Reference proteome</keyword>
<dbReference type="GO" id="GO:0006264">
    <property type="term" value="P:mitochondrial DNA replication"/>
    <property type="evidence" value="ECO:0007669"/>
    <property type="project" value="TreeGrafter"/>
</dbReference>
<accession>A0A6P8GDP5</accession>
<dbReference type="OrthoDB" id="5777131at2759"/>
<reference evidence="2" key="1">
    <citation type="submission" date="2025-08" db="UniProtKB">
        <authorList>
            <consortium name="RefSeq"/>
        </authorList>
    </citation>
    <scope>IDENTIFICATION</scope>
</reference>
<dbReference type="RefSeq" id="XP_031435136.1">
    <property type="nucleotide sequence ID" value="XM_031579276.1"/>
</dbReference>
<gene>
    <name evidence="2" type="primary">LOC105902248</name>
</gene>
<name>A0A6P8GDP5_CLUHA</name>
<organism evidence="1 2">
    <name type="scientific">Clupea harengus</name>
    <name type="common">Atlantic herring</name>
    <dbReference type="NCBI Taxonomy" id="7950"/>
    <lineage>
        <taxon>Eukaryota</taxon>
        <taxon>Metazoa</taxon>
        <taxon>Chordata</taxon>
        <taxon>Craniata</taxon>
        <taxon>Vertebrata</taxon>
        <taxon>Euteleostomi</taxon>
        <taxon>Actinopterygii</taxon>
        <taxon>Neopterygii</taxon>
        <taxon>Teleostei</taxon>
        <taxon>Clupei</taxon>
        <taxon>Clupeiformes</taxon>
        <taxon>Clupeoidei</taxon>
        <taxon>Clupeidae</taxon>
        <taxon>Clupea</taxon>
    </lineage>
</organism>
<protein>
    <submittedName>
        <fullName evidence="2">LOW QUALITY PROTEIN: mitochondrial genome maintenance exonuclease 1-like</fullName>
    </submittedName>
</protein>
<dbReference type="PANTHER" id="PTHR31340">
    <property type="entry name" value="MITOCHONDRIAL GENOME MAINTENANCE EXONUCLEASE 1"/>
    <property type="match status" value="1"/>
</dbReference>
<dbReference type="GO" id="GO:0005739">
    <property type="term" value="C:mitochondrion"/>
    <property type="evidence" value="ECO:0007669"/>
    <property type="project" value="TreeGrafter"/>
</dbReference>